<name>A0A0F9SAI1_9ZZZZ</name>
<accession>A0A0F9SAI1</accession>
<evidence type="ECO:0000313" key="1">
    <source>
        <dbReference type="EMBL" id="KKN59262.1"/>
    </source>
</evidence>
<dbReference type="AlphaFoldDB" id="A0A0F9SAI1"/>
<reference evidence="1" key="1">
    <citation type="journal article" date="2015" name="Nature">
        <title>Complex archaea that bridge the gap between prokaryotes and eukaryotes.</title>
        <authorList>
            <person name="Spang A."/>
            <person name="Saw J.H."/>
            <person name="Jorgensen S.L."/>
            <person name="Zaremba-Niedzwiedzka K."/>
            <person name="Martijn J."/>
            <person name="Lind A.E."/>
            <person name="van Eijk R."/>
            <person name="Schleper C."/>
            <person name="Guy L."/>
            <person name="Ettema T.J."/>
        </authorList>
    </citation>
    <scope>NUCLEOTIDE SEQUENCE</scope>
</reference>
<sequence length="72" mass="8195">MIATIIIVGLAFIWLLHETNFFRIQLLITNNPLPDMVKPVSMHDPTTYKPSVFLAQNLPDTIGNMNIICVRE</sequence>
<dbReference type="EMBL" id="LAZR01000732">
    <property type="protein sequence ID" value="KKN59262.1"/>
    <property type="molecule type" value="Genomic_DNA"/>
</dbReference>
<protein>
    <submittedName>
        <fullName evidence="1">Uncharacterized protein</fullName>
    </submittedName>
</protein>
<organism evidence="1">
    <name type="scientific">marine sediment metagenome</name>
    <dbReference type="NCBI Taxonomy" id="412755"/>
    <lineage>
        <taxon>unclassified sequences</taxon>
        <taxon>metagenomes</taxon>
        <taxon>ecological metagenomes</taxon>
    </lineage>
</organism>
<comment type="caution">
    <text evidence="1">The sequence shown here is derived from an EMBL/GenBank/DDBJ whole genome shotgun (WGS) entry which is preliminary data.</text>
</comment>
<proteinExistence type="predicted"/>
<gene>
    <name evidence="1" type="ORF">LCGC14_0543610</name>
</gene>